<proteinExistence type="inferred from homology"/>
<dbReference type="InterPro" id="IPR013766">
    <property type="entry name" value="Thioredoxin_domain"/>
</dbReference>
<evidence type="ECO:0000313" key="6">
    <source>
        <dbReference type="Proteomes" id="UP000053831"/>
    </source>
</evidence>
<dbReference type="InterPro" id="IPR037047">
    <property type="entry name" value="PITH_dom_sf"/>
</dbReference>
<dbReference type="InterPro" id="IPR036249">
    <property type="entry name" value="Thioredoxin-like_sf"/>
</dbReference>
<evidence type="ECO:0000256" key="2">
    <source>
        <dbReference type="ARBA" id="ARBA00023157"/>
    </source>
</evidence>
<evidence type="ECO:0000313" key="5">
    <source>
        <dbReference type="EMBL" id="KOS21040.1"/>
    </source>
</evidence>
<dbReference type="GO" id="GO:0005737">
    <property type="term" value="C:cytoplasm"/>
    <property type="evidence" value="ECO:0007669"/>
    <property type="project" value="UniProtKB-ARBA"/>
</dbReference>
<reference evidence="5 6" key="1">
    <citation type="submission" date="2015-07" db="EMBL/GenBank/DDBJ databases">
        <title>The genome of the fungus Escovopsis weberi, a specialized disease agent of ant agriculture.</title>
        <authorList>
            <person name="de Man T.J."/>
            <person name="Stajich J.E."/>
            <person name="Kubicek C.P."/>
            <person name="Chenthamara K."/>
            <person name="Atanasova L."/>
            <person name="Druzhinina I.S."/>
            <person name="Birnbaum S."/>
            <person name="Barribeau S.M."/>
            <person name="Teiling C."/>
            <person name="Suen G."/>
            <person name="Currie C."/>
            <person name="Gerardo N.M."/>
        </authorList>
    </citation>
    <scope>NUCLEOTIDE SEQUENCE [LARGE SCALE GENOMIC DNA]</scope>
</reference>
<dbReference type="PROSITE" id="PS51532">
    <property type="entry name" value="PITH"/>
    <property type="match status" value="1"/>
</dbReference>
<dbReference type="Pfam" id="PF06201">
    <property type="entry name" value="PITH"/>
    <property type="match status" value="2"/>
</dbReference>
<feature type="region of interest" description="Disordered" evidence="3">
    <location>
        <begin position="111"/>
        <end position="133"/>
    </location>
</feature>
<sequence length="291" mass="32033">MANPVEINSLEELRELLQGSHAVVVKFYLDDCAQSQQAKSTFQDLSRSFTSAGEIRFAQVNNALHQDICQVYKVITTPAFLVFRNGEFVSRLGGADLEMVQNLLTTWSKELPKKSKEDEDSTGDGVWNGAEIPRGYGDITEQVEARGCELLNADEGAGPVRVLFDKSGPGALGNGKGSSKDWVQSGSDDQLLLFVPLHSTVKLHTLQNMDFDEAENADAIQSITLTQSDWNDNGTASIGLRFVKFIKTSSLIIFIQSGEEDAESVRIDRVRLIGEAGVMRKMQKLQKVSDE</sequence>
<feature type="domain" description="PITH" evidence="4">
    <location>
        <begin position="128"/>
        <end position="291"/>
    </location>
</feature>
<dbReference type="Proteomes" id="UP000053831">
    <property type="component" value="Unassembled WGS sequence"/>
</dbReference>
<dbReference type="InterPro" id="IPR010400">
    <property type="entry name" value="PITH_dom"/>
</dbReference>
<evidence type="ECO:0000256" key="1">
    <source>
        <dbReference type="ARBA" id="ARBA00008987"/>
    </source>
</evidence>
<dbReference type="CDD" id="cd02961">
    <property type="entry name" value="PDI_a_family"/>
    <property type="match status" value="1"/>
</dbReference>
<dbReference type="Gene3D" id="2.60.120.470">
    <property type="entry name" value="PITH domain"/>
    <property type="match status" value="2"/>
</dbReference>
<gene>
    <name evidence="5" type="ORF">ESCO_004363</name>
</gene>
<comment type="caution">
    <text evidence="5">The sequence shown here is derived from an EMBL/GenBank/DDBJ whole genome shotgun (WGS) entry which is preliminary data.</text>
</comment>
<protein>
    <submittedName>
        <fullName evidence="5">Thioredoxin-like protein 1</fullName>
    </submittedName>
</protein>
<name>A0A0M8N6K8_ESCWE</name>
<dbReference type="SUPFAM" id="SSF49785">
    <property type="entry name" value="Galactose-binding domain-like"/>
    <property type="match status" value="1"/>
</dbReference>
<dbReference type="OrthoDB" id="2121326at2759"/>
<dbReference type="PANTHER" id="PTHR46115">
    <property type="entry name" value="THIOREDOXIN-LIKE PROTEIN 1"/>
    <property type="match status" value="1"/>
</dbReference>
<dbReference type="SUPFAM" id="SSF52833">
    <property type="entry name" value="Thioredoxin-like"/>
    <property type="match status" value="1"/>
</dbReference>
<evidence type="ECO:0000259" key="4">
    <source>
        <dbReference type="PROSITE" id="PS51532"/>
    </source>
</evidence>
<accession>A0A0M8N6K8</accession>
<keyword evidence="2" id="KW-1015">Disulfide bond</keyword>
<comment type="similarity">
    <text evidence="1">Belongs to the thioredoxin family.</text>
</comment>
<dbReference type="EMBL" id="LGSR01000013">
    <property type="protein sequence ID" value="KOS21040.1"/>
    <property type="molecule type" value="Genomic_DNA"/>
</dbReference>
<dbReference type="Pfam" id="PF00085">
    <property type="entry name" value="Thioredoxin"/>
    <property type="match status" value="1"/>
</dbReference>
<keyword evidence="6" id="KW-1185">Reference proteome</keyword>
<dbReference type="STRING" id="150374.A0A0M8N6K8"/>
<evidence type="ECO:0000256" key="3">
    <source>
        <dbReference type="SAM" id="MobiDB-lite"/>
    </source>
</evidence>
<organism evidence="5 6">
    <name type="scientific">Escovopsis weberi</name>
    <dbReference type="NCBI Taxonomy" id="150374"/>
    <lineage>
        <taxon>Eukaryota</taxon>
        <taxon>Fungi</taxon>
        <taxon>Dikarya</taxon>
        <taxon>Ascomycota</taxon>
        <taxon>Pezizomycotina</taxon>
        <taxon>Sordariomycetes</taxon>
        <taxon>Hypocreomycetidae</taxon>
        <taxon>Hypocreales</taxon>
        <taxon>Hypocreaceae</taxon>
        <taxon>Escovopsis</taxon>
    </lineage>
</organism>
<dbReference type="AlphaFoldDB" id="A0A0M8N6K8"/>
<dbReference type="InterPro" id="IPR008979">
    <property type="entry name" value="Galactose-bd-like_sf"/>
</dbReference>
<dbReference type="Gene3D" id="3.40.30.10">
    <property type="entry name" value="Glutaredoxin"/>
    <property type="match status" value="1"/>
</dbReference>